<evidence type="ECO:0000256" key="1">
    <source>
        <dbReference type="SAM" id="MobiDB-lite"/>
    </source>
</evidence>
<evidence type="ECO:0000313" key="2">
    <source>
        <dbReference type="EMBL" id="CAK0804182.1"/>
    </source>
</evidence>
<feature type="region of interest" description="Disordered" evidence="1">
    <location>
        <begin position="126"/>
        <end position="151"/>
    </location>
</feature>
<comment type="caution">
    <text evidence="2">The sequence shown here is derived from an EMBL/GenBank/DDBJ whole genome shotgun (WGS) entry which is preliminary data.</text>
</comment>
<accession>A0ABN9QE34</accession>
<dbReference type="EMBL" id="CAUYUJ010003180">
    <property type="protein sequence ID" value="CAK0804182.1"/>
    <property type="molecule type" value="Genomic_DNA"/>
</dbReference>
<organism evidence="2 3">
    <name type="scientific">Prorocentrum cordatum</name>
    <dbReference type="NCBI Taxonomy" id="2364126"/>
    <lineage>
        <taxon>Eukaryota</taxon>
        <taxon>Sar</taxon>
        <taxon>Alveolata</taxon>
        <taxon>Dinophyceae</taxon>
        <taxon>Prorocentrales</taxon>
        <taxon>Prorocentraceae</taxon>
        <taxon>Prorocentrum</taxon>
    </lineage>
</organism>
<name>A0ABN9QE34_9DINO</name>
<sequence length="167" mass="17626">MTFGPPTDTSGFEVHRASMRCLDNGFSFGLVDVRNSSAVELLLTKAWLVEFAHHVDVLANRGSKATGKGKAAAASLQHAVFGESAIVSEMTTDPGLAMVRPNFVAHAAPEVEHDVAVLELVCRDREETGGAGPAEPQERQGAPAKPASTPLTSFGFASRISWSCCTT</sequence>
<evidence type="ECO:0000313" key="3">
    <source>
        <dbReference type="Proteomes" id="UP001189429"/>
    </source>
</evidence>
<reference evidence="2" key="1">
    <citation type="submission" date="2023-10" db="EMBL/GenBank/DDBJ databases">
        <authorList>
            <person name="Chen Y."/>
            <person name="Shah S."/>
            <person name="Dougan E. K."/>
            <person name="Thang M."/>
            <person name="Chan C."/>
        </authorList>
    </citation>
    <scope>NUCLEOTIDE SEQUENCE [LARGE SCALE GENOMIC DNA]</scope>
</reference>
<keyword evidence="3" id="KW-1185">Reference proteome</keyword>
<protein>
    <submittedName>
        <fullName evidence="2">Uncharacterized protein</fullName>
    </submittedName>
</protein>
<gene>
    <name evidence="2" type="ORF">PCOR1329_LOCUS11080</name>
</gene>
<proteinExistence type="predicted"/>
<dbReference type="Proteomes" id="UP001189429">
    <property type="component" value="Unassembled WGS sequence"/>
</dbReference>